<organism evidence="5 6">
    <name type="scientific">Clarias magur</name>
    <name type="common">Asian catfish</name>
    <name type="synonym">Macropteronotus magur</name>
    <dbReference type="NCBI Taxonomy" id="1594786"/>
    <lineage>
        <taxon>Eukaryota</taxon>
        <taxon>Metazoa</taxon>
        <taxon>Chordata</taxon>
        <taxon>Craniata</taxon>
        <taxon>Vertebrata</taxon>
        <taxon>Euteleostomi</taxon>
        <taxon>Actinopterygii</taxon>
        <taxon>Neopterygii</taxon>
        <taxon>Teleostei</taxon>
        <taxon>Ostariophysi</taxon>
        <taxon>Siluriformes</taxon>
        <taxon>Clariidae</taxon>
        <taxon>Clarias</taxon>
    </lineage>
</organism>
<evidence type="ECO:0000256" key="2">
    <source>
        <dbReference type="ARBA" id="ARBA00022741"/>
    </source>
</evidence>
<protein>
    <submittedName>
        <fullName evidence="5">Septin-8-like isoform X3</fullName>
    </submittedName>
</protein>
<dbReference type="PANTHER" id="PTHR32046:SF11">
    <property type="entry name" value="IMMUNE-ASSOCIATED NUCLEOTIDE-BINDING PROTEIN 10-LIKE"/>
    <property type="match status" value="1"/>
</dbReference>
<dbReference type="PROSITE" id="PS00675">
    <property type="entry name" value="SIGMA54_INTERACT_1"/>
    <property type="match status" value="1"/>
</dbReference>
<comment type="caution">
    <text evidence="5">The sequence shown here is derived from an EMBL/GenBank/DDBJ whole genome shotgun (WGS) entry which is preliminary data.</text>
</comment>
<keyword evidence="6" id="KW-1185">Reference proteome</keyword>
<dbReference type="SUPFAM" id="SSF52540">
    <property type="entry name" value="P-loop containing nucleoside triphosphate hydrolases"/>
    <property type="match status" value="1"/>
</dbReference>
<dbReference type="PANTHER" id="PTHR32046">
    <property type="entry name" value="G DOMAIN-CONTAINING PROTEIN"/>
    <property type="match status" value="1"/>
</dbReference>
<dbReference type="Gene3D" id="3.40.50.300">
    <property type="entry name" value="P-loop containing nucleotide triphosphate hydrolases"/>
    <property type="match status" value="1"/>
</dbReference>
<feature type="coiled-coil region" evidence="3">
    <location>
        <begin position="455"/>
        <end position="500"/>
    </location>
</feature>
<comment type="similarity">
    <text evidence="1">Belongs to the TRAFAC class TrmE-Era-EngA-EngB-Septin-like GTPase superfamily. AIG1/Toc34/Toc159-like paraseptin GTPase family. IAN subfamily.</text>
</comment>
<keyword evidence="3" id="KW-0175">Coiled coil</keyword>
<feature type="domain" description="AIG1-type G" evidence="4">
    <location>
        <begin position="98"/>
        <end position="248"/>
    </location>
</feature>
<accession>A0A8J4US43</accession>
<evidence type="ECO:0000259" key="4">
    <source>
        <dbReference type="Pfam" id="PF04548"/>
    </source>
</evidence>
<proteinExistence type="inferred from homology"/>
<dbReference type="InterPro" id="IPR025662">
    <property type="entry name" value="Sigma_54_int_dom_ATP-bd_1"/>
</dbReference>
<name>A0A8J4US43_CLAMG</name>
<dbReference type="Pfam" id="PF04548">
    <property type="entry name" value="AIG1"/>
    <property type="match status" value="1"/>
</dbReference>
<keyword evidence="2" id="KW-0547">Nucleotide-binding</keyword>
<dbReference type="AlphaFoldDB" id="A0A8J4US43"/>
<dbReference type="Proteomes" id="UP000727407">
    <property type="component" value="Unassembled WGS sequence"/>
</dbReference>
<evidence type="ECO:0000313" key="5">
    <source>
        <dbReference type="EMBL" id="KAF5905952.1"/>
    </source>
</evidence>
<evidence type="ECO:0000256" key="3">
    <source>
        <dbReference type="SAM" id="Coils"/>
    </source>
</evidence>
<reference evidence="5" key="1">
    <citation type="submission" date="2020-07" db="EMBL/GenBank/DDBJ databases">
        <title>Clarias magur genome sequencing, assembly and annotation.</title>
        <authorList>
            <person name="Kushwaha B."/>
            <person name="Kumar R."/>
            <person name="Das P."/>
            <person name="Joshi C.G."/>
            <person name="Kumar D."/>
            <person name="Nagpure N.S."/>
            <person name="Pandey M."/>
            <person name="Agarwal S."/>
            <person name="Srivastava S."/>
            <person name="Singh M."/>
            <person name="Sahoo L."/>
            <person name="Jayasankar P."/>
            <person name="Meher P.K."/>
            <person name="Koringa P.G."/>
            <person name="Iquebal M.A."/>
            <person name="Das S.P."/>
            <person name="Bit A."/>
            <person name="Patnaik S."/>
            <person name="Patel N."/>
            <person name="Shah T.M."/>
            <person name="Hinsu A."/>
            <person name="Jena J.K."/>
        </authorList>
    </citation>
    <scope>NUCLEOTIDE SEQUENCE</scope>
    <source>
        <strain evidence="5">CIFAMagur01</strain>
        <tissue evidence="5">Testis</tissue>
    </source>
</reference>
<evidence type="ECO:0000313" key="6">
    <source>
        <dbReference type="Proteomes" id="UP000727407"/>
    </source>
</evidence>
<dbReference type="CDD" id="cd00882">
    <property type="entry name" value="Ras_like_GTPase"/>
    <property type="match status" value="1"/>
</dbReference>
<evidence type="ECO:0000256" key="1">
    <source>
        <dbReference type="ARBA" id="ARBA00008535"/>
    </source>
</evidence>
<gene>
    <name evidence="5" type="ORF">DAT39_004217</name>
</gene>
<feature type="non-terminal residue" evidence="5">
    <location>
        <position position="1"/>
    </location>
</feature>
<dbReference type="InterPro" id="IPR006703">
    <property type="entry name" value="G_AIG1"/>
</dbReference>
<sequence length="549" mass="63295">MTCDDSPLINKFRLEDRTLLLCDVSTRVHSGRDIGSKILIMARYFAPRNEDQINKIRTNSRSKKAFITRYILNTTTIIDDDRLKRMEFGDKDESKPHKTILLVGETGVGKSTLINAMVNYMLGVESKDRIWVEIVETKEKQTDSQTHAVTVYDVFIDHSWFSLTAIDTPGFGSTEGIEEDLSIAESLHELFKSKDGVHEIDAVCLVMSSSTTRLSDRQLYIFDAVLSLFGNDVEENIVVLITHASTKPTNAIKAIKQANVVCAKTDKGEPVYFRFNNCHCEDFDDGEIFHDYMVAWDQFNTFMQAFLAFTNERPSVSLKRTEIVLKRRKQLTASVNNIKERITVAELKQIELKKTEAFLQQLDTEKKINEKFIKECMVDEPYKEKVPIESNWWNFGSKEATCCSVCEENCHYPGCWWVRDLSRCSVMSEGKCTVCTGKCPYSDHVKEDKIYVVKTRRVKKTLEELKRKYENTSETVKSIISRLKSDKEEQERQKVKLVEECYQCVMTLGTIALKSDSVSIIQHMDFLIEKVKETGRPERVKRLEEIKKR</sequence>
<dbReference type="EMBL" id="QNUK01000038">
    <property type="protein sequence ID" value="KAF5905952.1"/>
    <property type="molecule type" value="Genomic_DNA"/>
</dbReference>
<dbReference type="OrthoDB" id="8954335at2759"/>
<dbReference type="GO" id="GO:0005525">
    <property type="term" value="F:GTP binding"/>
    <property type="evidence" value="ECO:0007669"/>
    <property type="project" value="InterPro"/>
</dbReference>
<dbReference type="InterPro" id="IPR027417">
    <property type="entry name" value="P-loop_NTPase"/>
</dbReference>